<dbReference type="PROSITE" id="PS00027">
    <property type="entry name" value="HOMEOBOX_1"/>
    <property type="match status" value="1"/>
</dbReference>
<feature type="DNA-binding region" description="Homeobox" evidence="5">
    <location>
        <begin position="225"/>
        <end position="284"/>
    </location>
</feature>
<evidence type="ECO:0000256" key="7">
    <source>
        <dbReference type="SAM" id="MobiDB-lite"/>
    </source>
</evidence>
<dbReference type="InterPro" id="IPR017970">
    <property type="entry name" value="Homeobox_CS"/>
</dbReference>
<dbReference type="PRINTS" id="PR00031">
    <property type="entry name" value="HTHREPRESSR"/>
</dbReference>
<dbReference type="SMART" id="SM00389">
    <property type="entry name" value="HOX"/>
    <property type="match status" value="1"/>
</dbReference>
<dbReference type="GO" id="GO:0005634">
    <property type="term" value="C:nucleus"/>
    <property type="evidence" value="ECO:0007669"/>
    <property type="project" value="UniProtKB-SubCell"/>
</dbReference>
<dbReference type="SUPFAM" id="SSF46689">
    <property type="entry name" value="Homeodomain-like"/>
    <property type="match status" value="1"/>
</dbReference>
<evidence type="ECO:0000256" key="3">
    <source>
        <dbReference type="ARBA" id="ARBA00023155"/>
    </source>
</evidence>
<dbReference type="InterPro" id="IPR050394">
    <property type="entry name" value="Homeobox_NK-like"/>
</dbReference>
<accession>A0A2H8TT54</accession>
<keyword evidence="3 5" id="KW-0371">Homeobox</keyword>
<dbReference type="CDD" id="cd00086">
    <property type="entry name" value="homeodomain"/>
    <property type="match status" value="1"/>
</dbReference>
<dbReference type="PROSITE" id="PS50071">
    <property type="entry name" value="HOMEOBOX_2"/>
    <property type="match status" value="1"/>
</dbReference>
<feature type="region of interest" description="Disordered" evidence="7">
    <location>
        <begin position="172"/>
        <end position="229"/>
    </location>
</feature>
<dbReference type="GO" id="GO:0000981">
    <property type="term" value="F:DNA-binding transcription factor activity, RNA polymerase II-specific"/>
    <property type="evidence" value="ECO:0007669"/>
    <property type="project" value="InterPro"/>
</dbReference>
<dbReference type="InterPro" id="IPR001356">
    <property type="entry name" value="HD"/>
</dbReference>
<comment type="subcellular location">
    <subcellularLocation>
        <location evidence="1 5 6">Nucleus</location>
    </subcellularLocation>
</comment>
<protein>
    <submittedName>
        <fullName evidence="9">Homeobox protein ceh-9</fullName>
    </submittedName>
</protein>
<evidence type="ECO:0000256" key="4">
    <source>
        <dbReference type="ARBA" id="ARBA00023242"/>
    </source>
</evidence>
<feature type="compositionally biased region" description="Low complexity" evidence="7">
    <location>
        <begin position="366"/>
        <end position="387"/>
    </location>
</feature>
<keyword evidence="4 5" id="KW-0539">Nucleus</keyword>
<evidence type="ECO:0000256" key="1">
    <source>
        <dbReference type="ARBA" id="ARBA00004123"/>
    </source>
</evidence>
<dbReference type="InterPro" id="IPR020479">
    <property type="entry name" value="HD_metazoa"/>
</dbReference>
<dbReference type="InterPro" id="IPR000047">
    <property type="entry name" value="HTH_motif"/>
</dbReference>
<proteinExistence type="predicted"/>
<reference evidence="9" key="1">
    <citation type="submission" date="2017-10" db="EMBL/GenBank/DDBJ databases">
        <title>Transcriptome Assembly of Sugarcane Aphid Adults.</title>
        <authorList>
            <person name="Scully E.D."/>
            <person name="Palmer N.A."/>
            <person name="Geib S.M."/>
            <person name="Sarath G."/>
            <person name="Sattler S.E."/>
        </authorList>
    </citation>
    <scope>NUCLEOTIDE SEQUENCE</scope>
    <source>
        <tissue evidence="9">Whole body</tissue>
    </source>
</reference>
<dbReference type="InterPro" id="IPR009057">
    <property type="entry name" value="Homeodomain-like_sf"/>
</dbReference>
<feature type="region of interest" description="Disordered" evidence="7">
    <location>
        <begin position="347"/>
        <end position="387"/>
    </location>
</feature>
<feature type="compositionally biased region" description="Low complexity" evidence="7">
    <location>
        <begin position="187"/>
        <end position="203"/>
    </location>
</feature>
<evidence type="ECO:0000259" key="8">
    <source>
        <dbReference type="PROSITE" id="PS50071"/>
    </source>
</evidence>
<keyword evidence="2 5" id="KW-0238">DNA-binding</keyword>
<evidence type="ECO:0000256" key="2">
    <source>
        <dbReference type="ARBA" id="ARBA00023125"/>
    </source>
</evidence>
<sequence length="387" mass="40643">MLMMMDCSNRKPPADLSSGVVVTAASSPELAVAGTWHPHVYGNPPRTPTAHNVADILGWTKAGTDEQPLNLSTAKRPNGTVLDLTKIKRKADVIPTTAVMLNNNNNNNNNNNGIGSHLQQHHHNHYLHQHQHHHVQSLPSTTQNNNMTATAVATTTTTAAASAAIAATVTATAAPPPVRKKSRKDVPPSSSPGLLVSSSSGSPAGQLAGESDGGHSSDGCGDRKRKKARTTFTGRQIFELERQFELKKYLSSSERSEMAKMLGVTETQVKIWFQNRRTKWKKHDTVTTTESADPATAAAAAASAGIGGGGGLAKCSPKAAAGVKFLSEGDDHSSLEDSESCYSSVDAAESKVVTARTPESLPPTSPTTDNETAATATTTTAMARAPS</sequence>
<organism evidence="9">
    <name type="scientific">Melanaphis sacchari</name>
    <dbReference type="NCBI Taxonomy" id="742174"/>
    <lineage>
        <taxon>Eukaryota</taxon>
        <taxon>Metazoa</taxon>
        <taxon>Ecdysozoa</taxon>
        <taxon>Arthropoda</taxon>
        <taxon>Hexapoda</taxon>
        <taxon>Insecta</taxon>
        <taxon>Pterygota</taxon>
        <taxon>Neoptera</taxon>
        <taxon>Paraneoptera</taxon>
        <taxon>Hemiptera</taxon>
        <taxon>Sternorrhyncha</taxon>
        <taxon>Aphidomorpha</taxon>
        <taxon>Aphidoidea</taxon>
        <taxon>Aphididae</taxon>
        <taxon>Aphidini</taxon>
        <taxon>Melanaphis</taxon>
    </lineage>
</organism>
<evidence type="ECO:0000256" key="6">
    <source>
        <dbReference type="RuleBase" id="RU000682"/>
    </source>
</evidence>
<gene>
    <name evidence="9" type="primary">ceh-9</name>
</gene>
<dbReference type="AlphaFoldDB" id="A0A2H8TT54"/>
<dbReference type="PRINTS" id="PR00024">
    <property type="entry name" value="HOMEOBOX"/>
</dbReference>
<name>A0A2H8TT54_9HEMI</name>
<evidence type="ECO:0000313" key="9">
    <source>
        <dbReference type="EMBL" id="MBW17377.1"/>
    </source>
</evidence>
<dbReference type="EMBL" id="GFXV01005572">
    <property type="protein sequence ID" value="MBW17377.1"/>
    <property type="molecule type" value="Transcribed_RNA"/>
</dbReference>
<evidence type="ECO:0000256" key="5">
    <source>
        <dbReference type="PROSITE-ProRule" id="PRU00108"/>
    </source>
</evidence>
<dbReference type="GO" id="GO:0000978">
    <property type="term" value="F:RNA polymerase II cis-regulatory region sequence-specific DNA binding"/>
    <property type="evidence" value="ECO:0007669"/>
    <property type="project" value="TreeGrafter"/>
</dbReference>
<dbReference type="OrthoDB" id="6159439at2759"/>
<dbReference type="Gene3D" id="1.10.10.60">
    <property type="entry name" value="Homeodomain-like"/>
    <property type="match status" value="1"/>
</dbReference>
<dbReference type="Pfam" id="PF00046">
    <property type="entry name" value="Homeodomain"/>
    <property type="match status" value="1"/>
</dbReference>
<dbReference type="PANTHER" id="PTHR24340:SF70">
    <property type="entry name" value="NK7.1, ISOFORM A"/>
    <property type="match status" value="1"/>
</dbReference>
<feature type="domain" description="Homeobox" evidence="8">
    <location>
        <begin position="223"/>
        <end position="283"/>
    </location>
</feature>
<dbReference type="PANTHER" id="PTHR24340">
    <property type="entry name" value="HOMEOBOX PROTEIN NKX"/>
    <property type="match status" value="1"/>
</dbReference>
<dbReference type="GO" id="GO:0030154">
    <property type="term" value="P:cell differentiation"/>
    <property type="evidence" value="ECO:0007669"/>
    <property type="project" value="TreeGrafter"/>
</dbReference>